<dbReference type="InterPro" id="IPR057135">
    <property type="entry name" value="At4g27190-like_LRR"/>
</dbReference>
<feature type="domain" description="Disease resistance protein At4g27190-like leucine-rich repeats" evidence="2">
    <location>
        <begin position="443"/>
        <end position="590"/>
    </location>
</feature>
<dbReference type="SUPFAM" id="SSF52058">
    <property type="entry name" value="L domain-like"/>
    <property type="match status" value="1"/>
</dbReference>
<feature type="domain" description="Disease resistance protein At4g27190-like leucine-rich repeats" evidence="2">
    <location>
        <begin position="309"/>
        <end position="373"/>
    </location>
</feature>
<name>A0A7J9LP07_GOSSC</name>
<organism evidence="3 4">
    <name type="scientific">Gossypium schwendimanii</name>
    <name type="common">Cotton</name>
    <dbReference type="NCBI Taxonomy" id="34291"/>
    <lineage>
        <taxon>Eukaryota</taxon>
        <taxon>Viridiplantae</taxon>
        <taxon>Streptophyta</taxon>
        <taxon>Embryophyta</taxon>
        <taxon>Tracheophyta</taxon>
        <taxon>Spermatophyta</taxon>
        <taxon>Magnoliopsida</taxon>
        <taxon>eudicotyledons</taxon>
        <taxon>Gunneridae</taxon>
        <taxon>Pentapetalae</taxon>
        <taxon>rosids</taxon>
        <taxon>malvids</taxon>
        <taxon>Malvales</taxon>
        <taxon>Malvaceae</taxon>
        <taxon>Malvoideae</taxon>
        <taxon>Gossypium</taxon>
    </lineage>
</organism>
<dbReference type="AlphaFoldDB" id="A0A7J9LP07"/>
<evidence type="ECO:0000313" key="3">
    <source>
        <dbReference type="EMBL" id="MBA0860473.1"/>
    </source>
</evidence>
<dbReference type="PANTHER" id="PTHR33463">
    <property type="entry name" value="NB-ARC DOMAIN-CONTAINING PROTEIN-RELATED"/>
    <property type="match status" value="1"/>
</dbReference>
<dbReference type="PANTHER" id="PTHR33463:SF172">
    <property type="entry name" value="DOMAIN-CONTAINING DISEASE RESISTANCE PROTEIN, PUTATIVE-RELATED"/>
    <property type="match status" value="1"/>
</dbReference>
<reference evidence="3 4" key="1">
    <citation type="journal article" date="2019" name="Genome Biol. Evol.">
        <title>Insights into the evolution of the New World diploid cottons (Gossypium, subgenus Houzingenia) based on genome sequencing.</title>
        <authorList>
            <person name="Grover C.E."/>
            <person name="Arick M.A. 2nd"/>
            <person name="Thrash A."/>
            <person name="Conover J.L."/>
            <person name="Sanders W.S."/>
            <person name="Peterson D.G."/>
            <person name="Frelichowski J.E."/>
            <person name="Scheffler J.A."/>
            <person name="Scheffler B.E."/>
            <person name="Wendel J.F."/>
        </authorList>
    </citation>
    <scope>NUCLEOTIDE SEQUENCE [LARGE SCALE GENOMIC DNA]</scope>
    <source>
        <strain evidence="3">1</strain>
        <tissue evidence="3">Leaf</tissue>
    </source>
</reference>
<protein>
    <recommendedName>
        <fullName evidence="2">Disease resistance protein At4g27190-like leucine-rich repeats domain-containing protein</fullName>
    </recommendedName>
</protein>
<dbReference type="InterPro" id="IPR032675">
    <property type="entry name" value="LRR_dom_sf"/>
</dbReference>
<comment type="caution">
    <text evidence="3">The sequence shown here is derived from an EMBL/GenBank/DDBJ whole genome shotgun (WGS) entry which is preliminary data.</text>
</comment>
<dbReference type="InterPro" id="IPR050905">
    <property type="entry name" value="Plant_NBS-LRR"/>
</dbReference>
<feature type="domain" description="Disease resistance protein At4g27190-like leucine-rich repeats" evidence="2">
    <location>
        <begin position="684"/>
        <end position="815"/>
    </location>
</feature>
<dbReference type="Pfam" id="PF23247">
    <property type="entry name" value="LRR_RPS2"/>
    <property type="match status" value="3"/>
</dbReference>
<dbReference type="Gene3D" id="3.80.10.10">
    <property type="entry name" value="Ribonuclease Inhibitor"/>
    <property type="match status" value="4"/>
</dbReference>
<dbReference type="EMBL" id="JABFAF010000007">
    <property type="protein sequence ID" value="MBA0860473.1"/>
    <property type="molecule type" value="Genomic_DNA"/>
</dbReference>
<evidence type="ECO:0000259" key="2">
    <source>
        <dbReference type="Pfam" id="PF23247"/>
    </source>
</evidence>
<keyword evidence="1" id="KW-0611">Plant defense</keyword>
<evidence type="ECO:0000256" key="1">
    <source>
        <dbReference type="ARBA" id="ARBA00022821"/>
    </source>
</evidence>
<keyword evidence="4" id="KW-1185">Reference proteome</keyword>
<feature type="non-terminal residue" evidence="3">
    <location>
        <position position="1"/>
    </location>
</feature>
<evidence type="ECO:0000313" key="4">
    <source>
        <dbReference type="Proteomes" id="UP000593576"/>
    </source>
</evidence>
<dbReference type="OrthoDB" id="996754at2759"/>
<feature type="non-terminal residue" evidence="3">
    <location>
        <position position="876"/>
    </location>
</feature>
<sequence length="876" mass="99902">EYFDVHDLTYIVAKSIASEDNQVLALTEEDKDEDEDVVTDWRTGESMKECNKVILRDPSINKLPDQLNSPQLFLFLLLSKDLSLTLPDNFFKEAKNLKVLGLTCMHFSPLPSSIGLLTSLSTLCLDHCNLGDNLTIIGALKSLNVLSLAGSDIKIVPKEIGHLLKLKLLDLQKLERYKICIGKEWERFGNYQYSRTLKIRLNTSIDDLDHGIKKLAKRTQDLQLDELKGVKIALEELTDEERLSHLQNLHIQNGLDIESIINDRNEFPQLQSLTLEGLPQLVSFCSQDKIDGTSLPQRELPLFGEKILFPSLEKLRLSSLNVTRIWHNQLSNVSFCTHEKLTTLKIDGCGNIKYLLSFSMAKYLVHLKYFELKSLELKDLPHLSGFCSNSQNKVIGFPFMKSMTIYNCPILEGFICRYTSEGNQRISSHGDLFDNKVAFPRLEEMSVSYLSKMKMLWRNPLPPNSFPKLQELRVERCDKLLTIFPSNMVTTFQRLHRLTIKTCGSLQQVFEIMHEEKKPALPPTTQLKELHIVGLPKLKYIWKNDPRVIFSFKNICAISVFDCPSLKNVFPASIAQDLPQLGYLHIFHCGVEEIVSKLEEGSDWEATVNFKFDRLCTLTLSNLPKLKCFYPGKHIAKWPMLNMLEVVECGKMKIFGTQLNTINGQLDSSIHPPLFLVEKIIPKLQHLTLDSDYIAMISDGQFSSSLFHEIKTFEVSGDGAEPIDFRISFLERFYTLENLTISCNIRELFCTEGDTGNEEMYAGTLSTIRNLKLERLNNLKDYLWKQDVHVGHILPKLETLEVHDCYNLISLGSSSASFQNLTTLDVSNCKTMKYLDTCLVFKGMAQLKKLMVRDCISMKEIVATKGDEATCDIIFS</sequence>
<dbReference type="Proteomes" id="UP000593576">
    <property type="component" value="Unassembled WGS sequence"/>
</dbReference>
<accession>A0A7J9LP07</accession>
<dbReference type="SUPFAM" id="SSF52047">
    <property type="entry name" value="RNI-like"/>
    <property type="match status" value="1"/>
</dbReference>
<gene>
    <name evidence="3" type="ORF">Goshw_017988</name>
</gene>
<proteinExistence type="predicted"/>